<organism evidence="2 3">
    <name type="scientific">Cellulomonas phragmiteti</name>
    <dbReference type="NCBI Taxonomy" id="478780"/>
    <lineage>
        <taxon>Bacteria</taxon>
        <taxon>Bacillati</taxon>
        <taxon>Actinomycetota</taxon>
        <taxon>Actinomycetes</taxon>
        <taxon>Micrococcales</taxon>
        <taxon>Cellulomonadaceae</taxon>
        <taxon>Cellulomonas</taxon>
    </lineage>
</organism>
<dbReference type="EMBL" id="BONP01000007">
    <property type="protein sequence ID" value="GIG39765.1"/>
    <property type="molecule type" value="Genomic_DNA"/>
</dbReference>
<sequence>MTKESTVSIAAWSALVLALLAVLAPLAVLVHDHRRTVAPSTEAARALRHATLPAAVATAVLLLGVLGVATWVTAGVPALPVRPDGRAVACAPIAAALAFLLVHAVGELTYPRPSGDVRTADLTTRTVADVAPRPLRVLTWSWAGALVTLLAAGTLTATGPRHLDRVVDGWISRGTPYLGSWYAVPLTVGVVVLLAATAGVLHLVATRPAVGGVGPGWDLALRRRTGARILRGVQLALALTLAGALLMTSWTLHRVAEPIPTLTPATAVPEVAVLAQLVLVVAVSVGVAGTAVALRRGAAHPRTVTADVAAVA</sequence>
<comment type="caution">
    <text evidence="2">The sequence shown here is derived from an EMBL/GenBank/DDBJ whole genome shotgun (WGS) entry which is preliminary data.</text>
</comment>
<reference evidence="2 3" key="1">
    <citation type="submission" date="2021-01" db="EMBL/GenBank/DDBJ databases">
        <title>Whole genome shotgun sequence of Cellulomonas phragmiteti NBRC 110785.</title>
        <authorList>
            <person name="Komaki H."/>
            <person name="Tamura T."/>
        </authorList>
    </citation>
    <scope>NUCLEOTIDE SEQUENCE [LARGE SCALE GENOMIC DNA]</scope>
    <source>
        <strain evidence="2 3">NBRC 110785</strain>
    </source>
</reference>
<evidence type="ECO:0000313" key="3">
    <source>
        <dbReference type="Proteomes" id="UP000614741"/>
    </source>
</evidence>
<protein>
    <submittedName>
        <fullName evidence="2">Uncharacterized protein</fullName>
    </submittedName>
</protein>
<keyword evidence="1" id="KW-1133">Transmembrane helix</keyword>
<keyword evidence="1" id="KW-0812">Transmembrane</keyword>
<dbReference type="Proteomes" id="UP000614741">
    <property type="component" value="Unassembled WGS sequence"/>
</dbReference>
<accession>A0ABQ4DK81</accession>
<name>A0ABQ4DK81_9CELL</name>
<feature type="transmembrane region" description="Helical" evidence="1">
    <location>
        <begin position="51"/>
        <end position="74"/>
    </location>
</feature>
<feature type="transmembrane region" description="Helical" evidence="1">
    <location>
        <begin position="86"/>
        <end position="105"/>
    </location>
</feature>
<feature type="transmembrane region" description="Helical" evidence="1">
    <location>
        <begin position="272"/>
        <end position="294"/>
    </location>
</feature>
<evidence type="ECO:0000256" key="1">
    <source>
        <dbReference type="SAM" id="Phobius"/>
    </source>
</evidence>
<gene>
    <name evidence="2" type="ORF">Cph01nite_15270</name>
</gene>
<keyword evidence="3" id="KW-1185">Reference proteome</keyword>
<feature type="transmembrane region" description="Helical" evidence="1">
    <location>
        <begin position="179"/>
        <end position="204"/>
    </location>
</feature>
<keyword evidence="1" id="KW-0472">Membrane</keyword>
<feature type="transmembrane region" description="Helical" evidence="1">
    <location>
        <begin position="232"/>
        <end position="252"/>
    </location>
</feature>
<feature type="transmembrane region" description="Helical" evidence="1">
    <location>
        <begin position="6"/>
        <end position="30"/>
    </location>
</feature>
<feature type="transmembrane region" description="Helical" evidence="1">
    <location>
        <begin position="137"/>
        <end position="159"/>
    </location>
</feature>
<proteinExistence type="predicted"/>
<evidence type="ECO:0000313" key="2">
    <source>
        <dbReference type="EMBL" id="GIG39765.1"/>
    </source>
</evidence>